<accession>A0A1I5HQ66</accession>
<dbReference type="AlphaFoldDB" id="A0A1I5HQ66"/>
<evidence type="ECO:0000313" key="1">
    <source>
        <dbReference type="EMBL" id="SFO50465.1"/>
    </source>
</evidence>
<name>A0A1I5HQ66_9PSEU</name>
<dbReference type="Proteomes" id="UP000199398">
    <property type="component" value="Unassembled WGS sequence"/>
</dbReference>
<proteinExistence type="predicted"/>
<organism evidence="1 2">
    <name type="scientific">Saccharopolyspora antimicrobica</name>
    <dbReference type="NCBI Taxonomy" id="455193"/>
    <lineage>
        <taxon>Bacteria</taxon>
        <taxon>Bacillati</taxon>
        <taxon>Actinomycetota</taxon>
        <taxon>Actinomycetes</taxon>
        <taxon>Pseudonocardiales</taxon>
        <taxon>Pseudonocardiaceae</taxon>
        <taxon>Saccharopolyspora</taxon>
    </lineage>
</organism>
<reference evidence="1 2" key="1">
    <citation type="submission" date="2016-10" db="EMBL/GenBank/DDBJ databases">
        <authorList>
            <person name="de Groot N.N."/>
        </authorList>
    </citation>
    <scope>NUCLEOTIDE SEQUENCE [LARGE SCALE GENOMIC DNA]</scope>
    <source>
        <strain evidence="1 2">CPCC 201259</strain>
    </source>
</reference>
<sequence>MIVTLAGVNFQPIDVRDVAARLTEIATGAPAGRVPDMGGPEIRGHSDLARTYLAATGRRRLVLPIRLPGAVVAGYRRGGHLAPD</sequence>
<dbReference type="EMBL" id="FOUP01000016">
    <property type="protein sequence ID" value="SFO50465.1"/>
    <property type="molecule type" value="Genomic_DNA"/>
</dbReference>
<dbReference type="STRING" id="455193.SAMN05421805_11646"/>
<protein>
    <submittedName>
        <fullName evidence="1">Uncharacterized protein</fullName>
    </submittedName>
</protein>
<evidence type="ECO:0000313" key="2">
    <source>
        <dbReference type="Proteomes" id="UP000199398"/>
    </source>
</evidence>
<gene>
    <name evidence="1" type="ORF">SAMN05421805_11646</name>
</gene>